<feature type="domain" description="ABC transporter" evidence="8">
    <location>
        <begin position="6"/>
        <end position="257"/>
    </location>
</feature>
<organism evidence="9 12">
    <name type="scientific">Enterocloster aldenensis</name>
    <dbReference type="NCBI Taxonomy" id="358742"/>
    <lineage>
        <taxon>Bacteria</taxon>
        <taxon>Bacillati</taxon>
        <taxon>Bacillota</taxon>
        <taxon>Clostridia</taxon>
        <taxon>Lachnospirales</taxon>
        <taxon>Lachnospiraceae</taxon>
        <taxon>Enterocloster</taxon>
    </lineage>
</organism>
<dbReference type="Pfam" id="PF00005">
    <property type="entry name" value="ABC_tran"/>
    <property type="match status" value="1"/>
</dbReference>
<dbReference type="PROSITE" id="PS00211">
    <property type="entry name" value="ABC_TRANSPORTER_1"/>
    <property type="match status" value="1"/>
</dbReference>
<evidence type="ECO:0000256" key="7">
    <source>
        <dbReference type="ARBA" id="ARBA00023136"/>
    </source>
</evidence>
<dbReference type="Proteomes" id="UP001299608">
    <property type="component" value="Unassembled WGS sequence"/>
</dbReference>
<dbReference type="Proteomes" id="UP000669239">
    <property type="component" value="Unassembled WGS sequence"/>
</dbReference>
<dbReference type="EMBL" id="JAKNGE010000040">
    <property type="protein sequence ID" value="MCG4748580.1"/>
    <property type="molecule type" value="Genomic_DNA"/>
</dbReference>
<evidence type="ECO:0000259" key="8">
    <source>
        <dbReference type="PROSITE" id="PS50893"/>
    </source>
</evidence>
<name>A0AAW5BWM2_9FIRM</name>
<dbReference type="InterPro" id="IPR003593">
    <property type="entry name" value="AAA+_ATPase"/>
</dbReference>
<dbReference type="NCBIfam" id="TIGR01727">
    <property type="entry name" value="oligo_HPY"/>
    <property type="match status" value="1"/>
</dbReference>
<evidence type="ECO:0000256" key="1">
    <source>
        <dbReference type="ARBA" id="ARBA00004202"/>
    </source>
</evidence>
<keyword evidence="5" id="KW-0547">Nucleotide-binding</keyword>
<dbReference type="InterPro" id="IPR013563">
    <property type="entry name" value="Oligopep_ABC_C"/>
</dbReference>
<dbReference type="EMBL" id="JAAITT010000031">
    <property type="protein sequence ID" value="NSJ50819.1"/>
    <property type="molecule type" value="Genomic_DNA"/>
</dbReference>
<dbReference type="RefSeq" id="WP_117560555.1">
    <property type="nucleotide sequence ID" value="NZ_CAXTHN010000059.1"/>
</dbReference>
<dbReference type="GO" id="GO:0005524">
    <property type="term" value="F:ATP binding"/>
    <property type="evidence" value="ECO:0007669"/>
    <property type="project" value="UniProtKB-KW"/>
</dbReference>
<keyword evidence="4" id="KW-1003">Cell membrane</keyword>
<evidence type="ECO:0000313" key="11">
    <source>
        <dbReference type="Proteomes" id="UP000669239"/>
    </source>
</evidence>
<comment type="similarity">
    <text evidence="2">Belongs to the ABC transporter superfamily.</text>
</comment>
<accession>A0AAW5BWM2</accession>
<evidence type="ECO:0000313" key="12">
    <source>
        <dbReference type="Proteomes" id="UP001299608"/>
    </source>
</evidence>
<dbReference type="PANTHER" id="PTHR43297">
    <property type="entry name" value="OLIGOPEPTIDE TRANSPORT ATP-BINDING PROTEIN APPD"/>
    <property type="match status" value="1"/>
</dbReference>
<comment type="caution">
    <text evidence="9">The sequence shown here is derived from an EMBL/GenBank/DDBJ whole genome shotgun (WGS) entry which is preliminary data.</text>
</comment>
<dbReference type="SUPFAM" id="SSF52540">
    <property type="entry name" value="P-loop containing nucleoside triphosphate hydrolases"/>
    <property type="match status" value="1"/>
</dbReference>
<dbReference type="PANTHER" id="PTHR43297:SF2">
    <property type="entry name" value="DIPEPTIDE TRANSPORT ATP-BINDING PROTEIN DPPD"/>
    <property type="match status" value="1"/>
</dbReference>
<dbReference type="CDD" id="cd03257">
    <property type="entry name" value="ABC_NikE_OppD_transporters"/>
    <property type="match status" value="1"/>
</dbReference>
<dbReference type="Pfam" id="PF08352">
    <property type="entry name" value="oligo_HPY"/>
    <property type="match status" value="1"/>
</dbReference>
<dbReference type="InterPro" id="IPR027417">
    <property type="entry name" value="P-loop_NTPase"/>
</dbReference>
<evidence type="ECO:0000256" key="5">
    <source>
        <dbReference type="ARBA" id="ARBA00022741"/>
    </source>
</evidence>
<evidence type="ECO:0000256" key="6">
    <source>
        <dbReference type="ARBA" id="ARBA00022840"/>
    </source>
</evidence>
<comment type="subcellular location">
    <subcellularLocation>
        <location evidence="1">Cell membrane</location>
        <topology evidence="1">Peripheral membrane protein</topology>
    </subcellularLocation>
</comment>
<dbReference type="InterPro" id="IPR003439">
    <property type="entry name" value="ABC_transporter-like_ATP-bd"/>
</dbReference>
<dbReference type="GO" id="GO:0016887">
    <property type="term" value="F:ATP hydrolysis activity"/>
    <property type="evidence" value="ECO:0007669"/>
    <property type="project" value="InterPro"/>
</dbReference>
<dbReference type="PROSITE" id="PS50893">
    <property type="entry name" value="ABC_TRANSPORTER_2"/>
    <property type="match status" value="1"/>
</dbReference>
<keyword evidence="11" id="KW-1185">Reference proteome</keyword>
<sequence>MSENLIEVKKLVTQFSGKNGTVTAVDGVSFNIKKGETLGIVGESGCGKSVTSMSILRLIPPQSGKIASGEILFGGKDLTKLSDKEIRQIRGNEIAMIFQDSMTGLNPVMTIGKQLVETITAHSKMDKKEAWERAREMLMKVGIPSPAQRLKEYPHQLSGGMRQRVMIAMALSCNAALFIADEPTTALDVTIQAQILELMRELKEKENKSIMLITHDMGVVAEMADDVMVMYAGKEMEYGDVKSIFKHPLHPYTQGLLKSIPRLDQDSSERLFNIPGSVPDLSEMPKGCRFCTRCTEACSKCFDQEPGLYEIGEQKVRCWKYAPEGGFGNDGQK</sequence>
<dbReference type="FunFam" id="3.40.50.300:FF:000016">
    <property type="entry name" value="Oligopeptide ABC transporter ATP-binding component"/>
    <property type="match status" value="1"/>
</dbReference>
<evidence type="ECO:0000313" key="9">
    <source>
        <dbReference type="EMBL" id="MCG4748580.1"/>
    </source>
</evidence>
<evidence type="ECO:0000256" key="2">
    <source>
        <dbReference type="ARBA" id="ARBA00005417"/>
    </source>
</evidence>
<keyword evidence="7" id="KW-0472">Membrane</keyword>
<gene>
    <name evidence="10" type="ORF">G5B36_19215</name>
    <name evidence="9" type="ORF">L0N08_24510</name>
</gene>
<keyword evidence="3" id="KW-0813">Transport</keyword>
<dbReference type="Gene3D" id="3.40.50.300">
    <property type="entry name" value="P-loop containing nucleotide triphosphate hydrolases"/>
    <property type="match status" value="1"/>
</dbReference>
<evidence type="ECO:0000313" key="10">
    <source>
        <dbReference type="EMBL" id="NSJ50819.1"/>
    </source>
</evidence>
<dbReference type="GO" id="GO:0005886">
    <property type="term" value="C:plasma membrane"/>
    <property type="evidence" value="ECO:0007669"/>
    <property type="project" value="UniProtKB-SubCell"/>
</dbReference>
<proteinExistence type="inferred from homology"/>
<protein>
    <submittedName>
        <fullName evidence="9">ABC transporter ATP-binding protein</fullName>
    </submittedName>
</protein>
<dbReference type="InterPro" id="IPR050388">
    <property type="entry name" value="ABC_Ni/Peptide_Import"/>
</dbReference>
<evidence type="ECO:0000256" key="3">
    <source>
        <dbReference type="ARBA" id="ARBA00022448"/>
    </source>
</evidence>
<dbReference type="SMART" id="SM00382">
    <property type="entry name" value="AAA"/>
    <property type="match status" value="1"/>
</dbReference>
<keyword evidence="6 9" id="KW-0067">ATP-binding</keyword>
<reference evidence="10" key="2">
    <citation type="submission" date="2020-02" db="EMBL/GenBank/DDBJ databases">
        <authorList>
            <person name="Littmann E."/>
            <person name="Sorbara M."/>
        </authorList>
    </citation>
    <scope>NUCLEOTIDE SEQUENCE</scope>
    <source>
        <strain evidence="10">MSK.1.17</strain>
    </source>
</reference>
<reference evidence="9" key="3">
    <citation type="submission" date="2022-01" db="EMBL/GenBank/DDBJ databases">
        <title>Collection of gut derived symbiotic bacterial strains cultured from healthy donors.</title>
        <authorList>
            <person name="Lin H."/>
            <person name="Kohout C."/>
            <person name="Waligurski E."/>
            <person name="Pamer E.G."/>
        </authorList>
    </citation>
    <scope>NUCLEOTIDE SEQUENCE</scope>
    <source>
        <strain evidence="9">DFI.6.55</strain>
    </source>
</reference>
<dbReference type="InterPro" id="IPR017871">
    <property type="entry name" value="ABC_transporter-like_CS"/>
</dbReference>
<dbReference type="GO" id="GO:0015833">
    <property type="term" value="P:peptide transport"/>
    <property type="evidence" value="ECO:0007669"/>
    <property type="project" value="InterPro"/>
</dbReference>
<reference evidence="10 11" key="1">
    <citation type="journal article" date="2020" name="Cell Host Microbe">
        <title>Functional and Genomic Variation between Human-Derived Isolates of Lachnospiraceae Reveals Inter- and Intra-Species Diversity.</title>
        <authorList>
            <person name="Sorbara M.T."/>
            <person name="Littmann E.R."/>
            <person name="Fontana E."/>
            <person name="Moody T.U."/>
            <person name="Kohout C.E."/>
            <person name="Gjonbalaj M."/>
            <person name="Eaton V."/>
            <person name="Seok R."/>
            <person name="Leiner I.M."/>
            <person name="Pamer E.G."/>
        </authorList>
    </citation>
    <scope>NUCLEOTIDE SEQUENCE [LARGE SCALE GENOMIC DNA]</scope>
    <source>
        <strain evidence="10 11">MSK.1.17</strain>
    </source>
</reference>
<dbReference type="AlphaFoldDB" id="A0AAW5BWM2"/>
<evidence type="ECO:0000256" key="4">
    <source>
        <dbReference type="ARBA" id="ARBA00022475"/>
    </source>
</evidence>